<evidence type="ECO:0000313" key="1">
    <source>
        <dbReference type="EMBL" id="CAD9524613.1"/>
    </source>
</evidence>
<sequence length="196" mass="20996">MEQPKVRQTFDAYGCKIKCAVAASLNVSGLSSLALGDVTCDGGECLETVHGVCTKWRASLAVSFAADELAISGFGDADLRFRGRCSFFKHLPDIPHFQTTARIVKPQVSMQLSAVISLTPPSISEASFALTSLTYEELADFECGIHWFPAINGICNDYAETIIQQCKDLVLSMANSGLQTQEGALQTQIEGASPPA</sequence>
<reference evidence="1" key="1">
    <citation type="submission" date="2021-01" db="EMBL/GenBank/DDBJ databases">
        <authorList>
            <person name="Corre E."/>
            <person name="Pelletier E."/>
            <person name="Niang G."/>
            <person name="Scheremetjew M."/>
            <person name="Finn R."/>
            <person name="Kale V."/>
            <person name="Holt S."/>
            <person name="Cochrane G."/>
            <person name="Meng A."/>
            <person name="Brown T."/>
            <person name="Cohen L."/>
        </authorList>
    </citation>
    <scope>NUCLEOTIDE SEQUENCE</scope>
    <source>
        <strain evidence="1">CCMP2222</strain>
    </source>
</reference>
<dbReference type="AlphaFoldDB" id="A0A7S2IPB8"/>
<protein>
    <submittedName>
        <fullName evidence="1">Uncharacterized protein</fullName>
    </submittedName>
</protein>
<accession>A0A7S2IPB8</accession>
<name>A0A7S2IPB8_9DINO</name>
<proteinExistence type="predicted"/>
<dbReference type="EMBL" id="HBGQ01089413">
    <property type="protein sequence ID" value="CAD9524613.1"/>
    <property type="molecule type" value="Transcribed_RNA"/>
</dbReference>
<organism evidence="1">
    <name type="scientific">Alexandrium andersonii</name>
    <dbReference type="NCBI Taxonomy" id="327968"/>
    <lineage>
        <taxon>Eukaryota</taxon>
        <taxon>Sar</taxon>
        <taxon>Alveolata</taxon>
        <taxon>Dinophyceae</taxon>
        <taxon>Gonyaulacales</taxon>
        <taxon>Pyrocystaceae</taxon>
        <taxon>Alexandrium</taxon>
    </lineage>
</organism>
<gene>
    <name evidence="1" type="ORF">AAND1436_LOCUS42666</name>
</gene>